<dbReference type="AlphaFoldDB" id="A0A538U274"/>
<evidence type="ECO:0000259" key="5">
    <source>
        <dbReference type="Pfam" id="PF00346"/>
    </source>
</evidence>
<keyword evidence="6" id="KW-0560">Oxidoreductase</keyword>
<evidence type="ECO:0000313" key="7">
    <source>
        <dbReference type="Proteomes" id="UP000319836"/>
    </source>
</evidence>
<dbReference type="PROSITE" id="PS00535">
    <property type="entry name" value="COMPLEX1_49K"/>
    <property type="match status" value="1"/>
</dbReference>
<dbReference type="InterPro" id="IPR014029">
    <property type="entry name" value="NADH_UbQ_OxRdtase_49kDa_CS"/>
</dbReference>
<dbReference type="GO" id="GO:0005886">
    <property type="term" value="C:plasma membrane"/>
    <property type="evidence" value="ECO:0007669"/>
    <property type="project" value="TreeGrafter"/>
</dbReference>
<name>A0A538U274_UNCEI</name>
<organism evidence="6 7">
    <name type="scientific">Eiseniibacteriota bacterium</name>
    <dbReference type="NCBI Taxonomy" id="2212470"/>
    <lineage>
        <taxon>Bacteria</taxon>
        <taxon>Candidatus Eiseniibacteriota</taxon>
    </lineage>
</organism>
<feature type="non-terminal residue" evidence="6">
    <location>
        <position position="1"/>
    </location>
</feature>
<dbReference type="EMBL" id="VBPA01000244">
    <property type="protein sequence ID" value="TMQ70006.1"/>
    <property type="molecule type" value="Genomic_DNA"/>
</dbReference>
<dbReference type="NCBIfam" id="NF004739">
    <property type="entry name" value="PRK06075.1"/>
    <property type="match status" value="1"/>
</dbReference>
<protein>
    <submittedName>
        <fullName evidence="6">NADH dehydrogenase (Quinone) subunit D</fullName>
        <ecNumber evidence="6">1.6.5.11</ecNumber>
    </submittedName>
</protein>
<dbReference type="InterPro" id="IPR001135">
    <property type="entry name" value="NADH_Q_OxRdtase_suD"/>
</dbReference>
<dbReference type="PANTHER" id="PTHR11993:SF45">
    <property type="entry name" value="NADH-QUINONE OXIDOREDUCTASE SUBUNIT C_D"/>
    <property type="match status" value="1"/>
</dbReference>
<evidence type="ECO:0000256" key="3">
    <source>
        <dbReference type="ARBA" id="ARBA00023027"/>
    </source>
</evidence>
<keyword evidence="3 4" id="KW-0520">NAD</keyword>
<sequence>VDLDTECGFHHRGPEKIAERQTYHKFLPYTDRVDYLAGVANNLPWCLSVERLLGVEVPERAQMIRVLLNELSRITSHLVYVGTYAQDAGALTPVFYTFEPREQILDFVSKVTGGRMHPSWFRIGGCAEDLPQDWREDMKAWVERFPEQLHEFERLLTGNTIFVDRTRGVAPLSSGDAVRLGFTGPNLRAAGVRWDLRKDAPYSSYERFAFDVPTGTTGDNYDRYLVHMEEMRQSHRIIAQCVEQMPEGDYVSQDYRYVVPDRDRMLVDIETLIHHFVNVTRGFVPPAGEAYVPVEQPKGEAGYYVISDGSDLPYRVFIRTPSFPHIQALLHLVRGEKLSDLVVTLGALDFVLGDIDK</sequence>
<proteinExistence type="inferred from homology"/>
<accession>A0A538U274</accession>
<comment type="caution">
    <text evidence="6">The sequence shown here is derived from an EMBL/GenBank/DDBJ whole genome shotgun (WGS) entry which is preliminary data.</text>
</comment>
<keyword evidence="1 4" id="KW-0813">Transport</keyword>
<comment type="similarity">
    <text evidence="4">Belongs to the complex I 49 kDa subunit family.</text>
</comment>
<dbReference type="GO" id="GO:0016651">
    <property type="term" value="F:oxidoreductase activity, acting on NAD(P)H"/>
    <property type="evidence" value="ECO:0007669"/>
    <property type="project" value="InterPro"/>
</dbReference>
<reference evidence="6 7" key="1">
    <citation type="journal article" date="2019" name="Nat. Microbiol.">
        <title>Mediterranean grassland soil C-N compound turnover is dependent on rainfall and depth, and is mediated by genomically divergent microorganisms.</title>
        <authorList>
            <person name="Diamond S."/>
            <person name="Andeer P.F."/>
            <person name="Li Z."/>
            <person name="Crits-Christoph A."/>
            <person name="Burstein D."/>
            <person name="Anantharaman K."/>
            <person name="Lane K.R."/>
            <person name="Thomas B.C."/>
            <person name="Pan C."/>
            <person name="Northen T.R."/>
            <person name="Banfield J.F."/>
        </authorList>
    </citation>
    <scope>NUCLEOTIDE SEQUENCE [LARGE SCALE GENOMIC DNA]</scope>
    <source>
        <strain evidence="6">WS_10</strain>
    </source>
</reference>
<evidence type="ECO:0000256" key="2">
    <source>
        <dbReference type="ARBA" id="ARBA00022967"/>
    </source>
</evidence>
<dbReference type="PANTHER" id="PTHR11993">
    <property type="entry name" value="NADH-UBIQUINONE OXIDOREDUCTASE 49 KDA SUBUNIT"/>
    <property type="match status" value="1"/>
</dbReference>
<evidence type="ECO:0000313" key="6">
    <source>
        <dbReference type="EMBL" id="TMQ70006.1"/>
    </source>
</evidence>
<dbReference type="Gene3D" id="1.10.645.10">
    <property type="entry name" value="Cytochrome-c3 Hydrogenase, chain B"/>
    <property type="match status" value="1"/>
</dbReference>
<dbReference type="SUPFAM" id="SSF56762">
    <property type="entry name" value="HydB/Nqo4-like"/>
    <property type="match status" value="1"/>
</dbReference>
<dbReference type="GO" id="GO:0051287">
    <property type="term" value="F:NAD binding"/>
    <property type="evidence" value="ECO:0007669"/>
    <property type="project" value="InterPro"/>
</dbReference>
<dbReference type="EC" id="1.6.5.11" evidence="6"/>
<dbReference type="InterPro" id="IPR022885">
    <property type="entry name" value="NDH1_su_D/H"/>
</dbReference>
<dbReference type="NCBIfam" id="TIGR01962">
    <property type="entry name" value="NuoD"/>
    <property type="match status" value="1"/>
</dbReference>
<dbReference type="Pfam" id="PF00346">
    <property type="entry name" value="Complex1_49kDa"/>
    <property type="match status" value="1"/>
</dbReference>
<gene>
    <name evidence="6" type="primary">nuoD</name>
    <name evidence="6" type="ORF">E6K80_09855</name>
</gene>
<dbReference type="Proteomes" id="UP000319836">
    <property type="component" value="Unassembled WGS sequence"/>
</dbReference>
<keyword evidence="2 4" id="KW-1278">Translocase</keyword>
<dbReference type="InterPro" id="IPR029014">
    <property type="entry name" value="NiFe-Hase_large"/>
</dbReference>
<evidence type="ECO:0000256" key="4">
    <source>
        <dbReference type="RuleBase" id="RU003685"/>
    </source>
</evidence>
<feature type="domain" description="NADH-quinone oxidoreductase subunit D" evidence="5">
    <location>
        <begin position="87"/>
        <end position="357"/>
    </location>
</feature>
<dbReference type="GO" id="GO:0048038">
    <property type="term" value="F:quinone binding"/>
    <property type="evidence" value="ECO:0007669"/>
    <property type="project" value="InterPro"/>
</dbReference>
<evidence type="ECO:0000256" key="1">
    <source>
        <dbReference type="ARBA" id="ARBA00022448"/>
    </source>
</evidence>